<dbReference type="InterPro" id="IPR052396">
    <property type="entry name" value="Meiotic_Drive_Suppr_Kinase"/>
</dbReference>
<comment type="caution">
    <text evidence="2">The sequence shown here is derived from an EMBL/GenBank/DDBJ whole genome shotgun (WGS) entry which is preliminary data.</text>
</comment>
<dbReference type="GO" id="GO:0005524">
    <property type="term" value="F:ATP binding"/>
    <property type="evidence" value="ECO:0007669"/>
    <property type="project" value="InterPro"/>
</dbReference>
<feature type="domain" description="Protein kinase" evidence="1">
    <location>
        <begin position="1"/>
        <end position="139"/>
    </location>
</feature>
<accession>A0AAN8N4U7</accession>
<dbReference type="PANTHER" id="PTHR37171">
    <property type="entry name" value="SERINE/THREONINE-PROTEIN KINASE YRZF-RELATED"/>
    <property type="match status" value="1"/>
</dbReference>
<dbReference type="Pfam" id="PF06293">
    <property type="entry name" value="Kdo"/>
    <property type="match status" value="1"/>
</dbReference>
<keyword evidence="3" id="KW-1185">Reference proteome</keyword>
<name>A0AAN8N4U7_9PEZI</name>
<protein>
    <recommendedName>
        <fullName evidence="1">Protein kinase domain-containing protein</fullName>
    </recommendedName>
</protein>
<dbReference type="SUPFAM" id="SSF56112">
    <property type="entry name" value="Protein kinase-like (PK-like)"/>
    <property type="match status" value="1"/>
</dbReference>
<gene>
    <name evidence="2" type="ORF">TWF506_003007</name>
</gene>
<dbReference type="PANTHER" id="PTHR37171:SF1">
    <property type="entry name" value="SERINE_THREONINE-PROTEIN KINASE YRZF-RELATED"/>
    <property type="match status" value="1"/>
</dbReference>
<dbReference type="AlphaFoldDB" id="A0AAN8N4U7"/>
<dbReference type="Gene3D" id="1.10.510.10">
    <property type="entry name" value="Transferase(Phosphotransferase) domain 1"/>
    <property type="match status" value="1"/>
</dbReference>
<dbReference type="InterPro" id="IPR011009">
    <property type="entry name" value="Kinase-like_dom_sf"/>
</dbReference>
<evidence type="ECO:0000259" key="1">
    <source>
        <dbReference type="PROSITE" id="PS50011"/>
    </source>
</evidence>
<proteinExistence type="predicted"/>
<dbReference type="EMBL" id="JAVHJM010000011">
    <property type="protein sequence ID" value="KAK6502427.1"/>
    <property type="molecule type" value="Genomic_DNA"/>
</dbReference>
<organism evidence="2 3">
    <name type="scientific">Arthrobotrys conoides</name>
    <dbReference type="NCBI Taxonomy" id="74498"/>
    <lineage>
        <taxon>Eukaryota</taxon>
        <taxon>Fungi</taxon>
        <taxon>Dikarya</taxon>
        <taxon>Ascomycota</taxon>
        <taxon>Pezizomycotina</taxon>
        <taxon>Orbiliomycetes</taxon>
        <taxon>Orbiliales</taxon>
        <taxon>Orbiliaceae</taxon>
        <taxon>Arthrobotrys</taxon>
    </lineage>
</organism>
<reference evidence="2 3" key="1">
    <citation type="submission" date="2019-10" db="EMBL/GenBank/DDBJ databases">
        <authorList>
            <person name="Palmer J.M."/>
        </authorList>
    </citation>
    <scope>NUCLEOTIDE SEQUENCE [LARGE SCALE GENOMIC DNA]</scope>
    <source>
        <strain evidence="2 3">TWF506</strain>
    </source>
</reference>
<dbReference type="PROSITE" id="PS50011">
    <property type="entry name" value="PROTEIN_KINASE_DOM"/>
    <property type="match status" value="1"/>
</dbReference>
<evidence type="ECO:0000313" key="2">
    <source>
        <dbReference type="EMBL" id="KAK6502427.1"/>
    </source>
</evidence>
<dbReference type="InterPro" id="IPR000719">
    <property type="entry name" value="Prot_kinase_dom"/>
</dbReference>
<sequence>MATITELPDIISDYDYGTRYNHLKYLQGEHIPRLYAAEVSCKILKFLVLEDCGETASEEKVDESFWVKAKTAIVAFHKFGVIHGDIKLDNFAISKDGSRVTALDLGFCQRGSPAQQKAELAELDDLKRSWQRMQEGAAE</sequence>
<evidence type="ECO:0000313" key="3">
    <source>
        <dbReference type="Proteomes" id="UP001307849"/>
    </source>
</evidence>
<dbReference type="GO" id="GO:0004672">
    <property type="term" value="F:protein kinase activity"/>
    <property type="evidence" value="ECO:0007669"/>
    <property type="project" value="InterPro"/>
</dbReference>
<dbReference type="Proteomes" id="UP001307849">
    <property type="component" value="Unassembled WGS sequence"/>
</dbReference>